<dbReference type="SUPFAM" id="SSF88713">
    <property type="entry name" value="Glycoside hydrolase/deacetylase"/>
    <property type="match status" value="1"/>
</dbReference>
<comment type="caution">
    <text evidence="4">The sequence shown here is derived from an EMBL/GenBank/DDBJ whole genome shotgun (WGS) entry which is preliminary data.</text>
</comment>
<evidence type="ECO:0000259" key="3">
    <source>
        <dbReference type="Pfam" id="PF03065"/>
    </source>
</evidence>
<evidence type="ECO:0000313" key="5">
    <source>
        <dbReference type="Proteomes" id="UP001165430"/>
    </source>
</evidence>
<protein>
    <recommendedName>
        <fullName evidence="3">Glycoside hydrolase family 57 N-terminal domain-containing protein</fullName>
    </recommendedName>
</protein>
<dbReference type="Gene3D" id="3.20.20.370">
    <property type="entry name" value="Glycoside hydrolase/deacetylase"/>
    <property type="match status" value="1"/>
</dbReference>
<accession>A0ABS9V765</accession>
<evidence type="ECO:0000313" key="4">
    <source>
        <dbReference type="EMBL" id="MCH7412059.1"/>
    </source>
</evidence>
<comment type="similarity">
    <text evidence="1">Belongs to the glycosyl hydrolase 57 family.</text>
</comment>
<dbReference type="Pfam" id="PF03065">
    <property type="entry name" value="Glyco_hydro_57"/>
    <property type="match status" value="1"/>
</dbReference>
<dbReference type="InterPro" id="IPR011330">
    <property type="entry name" value="Glyco_hydro/deAcase_b/a-brl"/>
</dbReference>
<proteinExistence type="inferred from homology"/>
<keyword evidence="2" id="KW-0119">Carbohydrate metabolism</keyword>
<gene>
    <name evidence="4" type="ORF">MM213_01080</name>
</gene>
<reference evidence="4" key="1">
    <citation type="submission" date="2022-03" db="EMBL/GenBank/DDBJ databases">
        <title>De novo assembled genomes of Belliella spp. (Cyclobacteriaceae) strains.</title>
        <authorList>
            <person name="Szabo A."/>
            <person name="Korponai K."/>
            <person name="Felfoldi T."/>
        </authorList>
    </citation>
    <scope>NUCLEOTIDE SEQUENCE</scope>
    <source>
        <strain evidence="4">DSM 111903</strain>
    </source>
</reference>
<evidence type="ECO:0000256" key="2">
    <source>
        <dbReference type="ARBA" id="ARBA00023277"/>
    </source>
</evidence>
<feature type="domain" description="Glycoside hydrolase family 57 N-terminal" evidence="3">
    <location>
        <begin position="100"/>
        <end position="285"/>
    </location>
</feature>
<dbReference type="RefSeq" id="WP_241409449.1">
    <property type="nucleotide sequence ID" value="NZ_JAKZGO010000001.1"/>
</dbReference>
<sequence>MNFKTKIQKNIVSIPGWRTNRKIVVIESDDWGSIRMTSKDVYNILLTKGYQVDKSHYNQFDSLENNEDLSMLYEVLTKHKDRNSSHPVFTSVAIVGNPDFEKIKASNYKKYFFEPFTETLKKYPNHEHVYALYQQGIQERLFVPVFHGREHLNVQRWMKELQNGNLSVLDAFGNGVTGLNKGKYGENLPDFQAAFDLDQVSDIEYMKEVLNEGLQWFEKLFGYKSKYFVPTNGPFNNSLEVVLHENGVQYVNTGKKQLEPLGNGQYKTNIRFLGQRNNLNQRYITRNCFFEPSSMEHGLNKDWVSDCLEEIEIAFRWKKPAVISTHRVNYIGFLDEKNRERGLSQLDLLLKKMIERYPDIEFMTSVELGDLISANTKE</sequence>
<evidence type="ECO:0000256" key="1">
    <source>
        <dbReference type="ARBA" id="ARBA00006821"/>
    </source>
</evidence>
<name>A0ABS9V765_9BACT</name>
<keyword evidence="5" id="KW-1185">Reference proteome</keyword>
<dbReference type="Proteomes" id="UP001165430">
    <property type="component" value="Unassembled WGS sequence"/>
</dbReference>
<dbReference type="InterPro" id="IPR004300">
    <property type="entry name" value="Glyco_hydro_57_N"/>
</dbReference>
<organism evidence="4 5">
    <name type="scientific">Belliella alkalica</name>
    <dbReference type="NCBI Taxonomy" id="1730871"/>
    <lineage>
        <taxon>Bacteria</taxon>
        <taxon>Pseudomonadati</taxon>
        <taxon>Bacteroidota</taxon>
        <taxon>Cytophagia</taxon>
        <taxon>Cytophagales</taxon>
        <taxon>Cyclobacteriaceae</taxon>
        <taxon>Belliella</taxon>
    </lineage>
</organism>
<dbReference type="EMBL" id="JAKZGO010000001">
    <property type="protein sequence ID" value="MCH7412059.1"/>
    <property type="molecule type" value="Genomic_DNA"/>
</dbReference>